<reference evidence="1 2" key="1">
    <citation type="submission" date="2016-10" db="EMBL/GenBank/DDBJ databases">
        <title>Lutibacter sp. LPB0138, isolated from marine gastropod.</title>
        <authorList>
            <person name="Kim E."/>
            <person name="Yi H."/>
        </authorList>
    </citation>
    <scope>NUCLEOTIDE SEQUENCE [LARGE SCALE GENOMIC DNA]</scope>
    <source>
        <strain evidence="1 2">LPB0138</strain>
    </source>
</reference>
<accession>A0A1D8P4C7</accession>
<proteinExistence type="predicted"/>
<dbReference type="EMBL" id="CP017478">
    <property type="protein sequence ID" value="AOW19361.1"/>
    <property type="molecule type" value="Genomic_DNA"/>
</dbReference>
<dbReference type="AlphaFoldDB" id="A0A1D8P4C7"/>
<dbReference type="OrthoDB" id="334526at2"/>
<keyword evidence="2" id="KW-1185">Reference proteome</keyword>
<dbReference type="KEGG" id="lul:LPB138_01085"/>
<sequence>MEVTKDIFFEHETSILNDKWKIDLSYESSNAKSKKIELGGKIPIIEVVENGNFYSAIKIDVIEKNSSIKSLLLTGIDGAFILYPKTKNDNEGQSVIVKNDNLILSLGFTIISINLNSLKVNWKIRPDIAEIFEFYELENDILLRGEIGIHRIDFDGNIKWTFSARDIWINMDGKEEVKIEGNHIRLFDWESNEYLLDFNGEIIEDKPVKMENIPNRKWWQRKK</sequence>
<dbReference type="Proteomes" id="UP000176050">
    <property type="component" value="Chromosome"/>
</dbReference>
<gene>
    <name evidence="1" type="ORF">LPB138_01085</name>
</gene>
<evidence type="ECO:0000313" key="1">
    <source>
        <dbReference type="EMBL" id="AOW19361.1"/>
    </source>
</evidence>
<organism evidence="1 2">
    <name type="scientific">Urechidicola croceus</name>
    <dbReference type="NCBI Taxonomy" id="1850246"/>
    <lineage>
        <taxon>Bacteria</taxon>
        <taxon>Pseudomonadati</taxon>
        <taxon>Bacteroidota</taxon>
        <taxon>Flavobacteriia</taxon>
        <taxon>Flavobacteriales</taxon>
        <taxon>Flavobacteriaceae</taxon>
        <taxon>Urechidicola</taxon>
    </lineage>
</organism>
<protein>
    <submittedName>
        <fullName evidence="1">Uncharacterized protein</fullName>
    </submittedName>
</protein>
<evidence type="ECO:0000313" key="2">
    <source>
        <dbReference type="Proteomes" id="UP000176050"/>
    </source>
</evidence>
<dbReference type="RefSeq" id="WP_070235487.1">
    <property type="nucleotide sequence ID" value="NZ_CP017478.1"/>
</dbReference>
<name>A0A1D8P4C7_9FLAO</name>